<name>A0ABX7R9L1_9GAMM</name>
<evidence type="ECO:0000313" key="7">
    <source>
        <dbReference type="Proteomes" id="UP000663400"/>
    </source>
</evidence>
<evidence type="ECO:0000256" key="1">
    <source>
        <dbReference type="ARBA" id="ARBA00004561"/>
    </source>
</evidence>
<dbReference type="Gene3D" id="2.60.40.3310">
    <property type="match status" value="1"/>
</dbReference>
<organism evidence="6 7">
    <name type="scientific">Lysobacter arenosi</name>
    <dbReference type="NCBI Taxonomy" id="2795387"/>
    <lineage>
        <taxon>Bacteria</taxon>
        <taxon>Pseudomonadati</taxon>
        <taxon>Pseudomonadota</taxon>
        <taxon>Gammaproteobacteria</taxon>
        <taxon>Lysobacterales</taxon>
        <taxon>Lysobacteraceae</taxon>
        <taxon>Lysobacter</taxon>
    </lineage>
</organism>
<dbReference type="Pfam" id="PF00419">
    <property type="entry name" value="Fimbrial"/>
    <property type="match status" value="1"/>
</dbReference>
<dbReference type="RefSeq" id="WP_200608270.1">
    <property type="nucleotide sequence ID" value="NZ_CP071517.1"/>
</dbReference>
<keyword evidence="4" id="KW-0281">Fimbrium</keyword>
<sequence length="352" mass="35982">MSRAVAEHRPAFDNFSTVAMMKTCRSVVTSLLSLVLLAYALPSFAIYNDCTAPLPLTLSLPSVHVLSNLAVGATIPGASVGFNIPVTCTNYTFTAGSRWLMSTSAGSANATASPDVFTLAPGNTGIGFRVRGGSDAVLTAQPYGGGWGFDMGPAPNTGTTLVGTFELVKIAATVQSGAYSIPFEFHVPSQEYANQSGPGSRMTLSYSVAAIPTCTAAVPSMQVRLPTVSRASLNSLNATSARTGFNLGLSCEANAAPTVTMSDGSNPANGTDRLSLTADSTSSGIALQLLWAKQPVVFSSSGSPGSGTAIKPASSAVAGQVNVPLEVQYIRNSASISPGTANAIATFTLSYQ</sequence>
<dbReference type="InterPro" id="IPR000259">
    <property type="entry name" value="Adhesion_dom_fimbrial"/>
</dbReference>
<keyword evidence="7" id="KW-1185">Reference proteome</keyword>
<dbReference type="PANTHER" id="PTHR33420">
    <property type="entry name" value="FIMBRIAL SUBUNIT ELFA-RELATED"/>
    <property type="match status" value="1"/>
</dbReference>
<reference evidence="6 7" key="1">
    <citation type="submission" date="2021-02" db="EMBL/GenBank/DDBJ databases">
        <title>Lysobacter arenosi sp. nov., isolated from soil of gangwondo yeongwol, south Korea.</title>
        <authorList>
            <person name="Kim K.R."/>
            <person name="Kim K.H."/>
            <person name="Jeon C.O."/>
        </authorList>
    </citation>
    <scope>NUCLEOTIDE SEQUENCE [LARGE SCALE GENOMIC DNA]</scope>
    <source>
        <strain evidence="6 7">R7</strain>
    </source>
</reference>
<proteinExistence type="inferred from homology"/>
<evidence type="ECO:0000256" key="4">
    <source>
        <dbReference type="ARBA" id="ARBA00023263"/>
    </source>
</evidence>
<gene>
    <name evidence="6" type="ORF">HIV01_014630</name>
</gene>
<evidence type="ECO:0000256" key="2">
    <source>
        <dbReference type="ARBA" id="ARBA00006671"/>
    </source>
</evidence>
<dbReference type="SUPFAM" id="SSF49401">
    <property type="entry name" value="Bacterial adhesins"/>
    <property type="match status" value="1"/>
</dbReference>
<dbReference type="EMBL" id="CP071517">
    <property type="protein sequence ID" value="QSX74410.1"/>
    <property type="molecule type" value="Genomic_DNA"/>
</dbReference>
<feature type="domain" description="Fimbrial-type adhesion" evidence="5">
    <location>
        <begin position="210"/>
        <end position="352"/>
    </location>
</feature>
<comment type="subcellular location">
    <subcellularLocation>
        <location evidence="1">Fimbrium</location>
    </subcellularLocation>
</comment>
<accession>A0ABX7R9L1</accession>
<evidence type="ECO:0000259" key="5">
    <source>
        <dbReference type="Pfam" id="PF00419"/>
    </source>
</evidence>
<keyword evidence="3" id="KW-0732">Signal</keyword>
<dbReference type="InterPro" id="IPR036937">
    <property type="entry name" value="Adhesion_dom_fimbrial_sf"/>
</dbReference>
<evidence type="ECO:0000256" key="3">
    <source>
        <dbReference type="ARBA" id="ARBA00022729"/>
    </source>
</evidence>
<dbReference type="PANTHER" id="PTHR33420:SF3">
    <property type="entry name" value="FIMBRIAL SUBUNIT ELFA"/>
    <property type="match status" value="1"/>
</dbReference>
<evidence type="ECO:0000313" key="6">
    <source>
        <dbReference type="EMBL" id="QSX74410.1"/>
    </source>
</evidence>
<dbReference type="InterPro" id="IPR050263">
    <property type="entry name" value="Bact_Fimbrial_Adh_Pro"/>
</dbReference>
<protein>
    <submittedName>
        <fullName evidence="6">Type 1 fimbrial protein</fullName>
    </submittedName>
</protein>
<comment type="similarity">
    <text evidence="2">Belongs to the fimbrial protein family.</text>
</comment>
<dbReference type="Gene3D" id="2.60.40.1090">
    <property type="entry name" value="Fimbrial-type adhesion domain"/>
    <property type="match status" value="1"/>
</dbReference>
<dbReference type="Proteomes" id="UP000663400">
    <property type="component" value="Chromosome"/>
</dbReference>
<dbReference type="InterPro" id="IPR008966">
    <property type="entry name" value="Adhesion_dom_sf"/>
</dbReference>